<gene>
    <name evidence="1" type="ORF">LZ11_01515</name>
</gene>
<organism evidence="1 2">
    <name type="scientific">Thermosediminibacter litoriperuensis</name>
    <dbReference type="NCBI Taxonomy" id="291989"/>
    <lineage>
        <taxon>Bacteria</taxon>
        <taxon>Bacillati</taxon>
        <taxon>Bacillota</taxon>
        <taxon>Clostridia</taxon>
        <taxon>Thermosediminibacterales</taxon>
        <taxon>Thermosediminibacteraceae</taxon>
        <taxon>Thermosediminibacter</taxon>
    </lineage>
</organism>
<proteinExistence type="predicted"/>
<dbReference type="Pfam" id="PF22010">
    <property type="entry name" value="OrtA"/>
    <property type="match status" value="1"/>
</dbReference>
<reference evidence="1 2" key="1">
    <citation type="submission" date="2019-07" db="EMBL/GenBank/DDBJ databases">
        <title>Genomic Encyclopedia of Type Strains, Phase I: the one thousand microbial genomes (KMG-I) project.</title>
        <authorList>
            <person name="Kyrpides N."/>
        </authorList>
    </citation>
    <scope>NUCLEOTIDE SEQUENCE [LARGE SCALE GENOMIC DNA]</scope>
    <source>
        <strain evidence="1 2">DSM 16647</strain>
    </source>
</reference>
<evidence type="ECO:0000313" key="2">
    <source>
        <dbReference type="Proteomes" id="UP000322294"/>
    </source>
</evidence>
<dbReference type="InterPro" id="IPR047755">
    <property type="entry name" value="OrtA"/>
</dbReference>
<dbReference type="Proteomes" id="UP000322294">
    <property type="component" value="Unassembled WGS sequence"/>
</dbReference>
<comment type="caution">
    <text evidence="1">The sequence shown here is derived from an EMBL/GenBank/DDBJ whole genome shotgun (WGS) entry which is preliminary data.</text>
</comment>
<accession>A0A5S5AT44</accession>
<evidence type="ECO:0000313" key="1">
    <source>
        <dbReference type="EMBL" id="TYP53792.1"/>
    </source>
</evidence>
<dbReference type="EMBL" id="VNHO01000014">
    <property type="protein sequence ID" value="TYP53792.1"/>
    <property type="molecule type" value="Genomic_DNA"/>
</dbReference>
<name>A0A5S5AT44_9FIRM</name>
<dbReference type="OrthoDB" id="3712030at2"/>
<evidence type="ECO:0008006" key="3">
    <source>
        <dbReference type="Google" id="ProtNLM"/>
    </source>
</evidence>
<sequence>MQAQKGMWVEIENTVLQPGERAPHVPEDTKRVPLVMWVKGFLESNEAFLGDRVKVRTLAGRIVEGKLVAINPRHEHDFGDCVEELLQAGEGLKKELEMVLKEEDSNEG</sequence>
<keyword evidence="2" id="KW-1185">Reference proteome</keyword>
<dbReference type="AlphaFoldDB" id="A0A5S5AT44"/>
<protein>
    <recommendedName>
        <fullName evidence="3">2-amino-4-ketopentanoate thiolase alpha subunit</fullName>
    </recommendedName>
</protein>
<dbReference type="NCBIfam" id="NF040739">
    <property type="entry name" value="ornith_OrtA"/>
    <property type="match status" value="1"/>
</dbReference>